<evidence type="ECO:0000313" key="4">
    <source>
        <dbReference type="Proteomes" id="UP000001861"/>
    </source>
</evidence>
<dbReference type="PANTHER" id="PTHR11200">
    <property type="entry name" value="INOSITOL 5-PHOSPHATASE"/>
    <property type="match status" value="1"/>
</dbReference>
<keyword evidence="4" id="KW-1185">Reference proteome</keyword>
<dbReference type="RefSeq" id="XP_001839396.2">
    <property type="nucleotide sequence ID" value="XM_001839344.2"/>
</dbReference>
<dbReference type="Gene3D" id="3.60.10.10">
    <property type="entry name" value="Endonuclease/exonuclease/phosphatase"/>
    <property type="match status" value="1"/>
</dbReference>
<dbReference type="eggNOG" id="KOG0565">
    <property type="taxonomic scope" value="Eukaryota"/>
</dbReference>
<dbReference type="EMBL" id="AACS02000005">
    <property type="protein sequence ID" value="EAU82410.2"/>
    <property type="molecule type" value="Genomic_DNA"/>
</dbReference>
<dbReference type="Proteomes" id="UP000001861">
    <property type="component" value="Unassembled WGS sequence"/>
</dbReference>
<dbReference type="InterPro" id="IPR015943">
    <property type="entry name" value="WD40/YVTN_repeat-like_dom_sf"/>
</dbReference>
<reference evidence="3 4" key="1">
    <citation type="journal article" date="2010" name="Proc. Natl. Acad. Sci. U.S.A.">
        <title>Insights into evolution of multicellular fungi from the assembled chromosomes of the mushroom Coprinopsis cinerea (Coprinus cinereus).</title>
        <authorList>
            <person name="Stajich J.E."/>
            <person name="Wilke S.K."/>
            <person name="Ahren D."/>
            <person name="Au C.H."/>
            <person name="Birren B.W."/>
            <person name="Borodovsky M."/>
            <person name="Burns C."/>
            <person name="Canback B."/>
            <person name="Casselton L.A."/>
            <person name="Cheng C.K."/>
            <person name="Deng J."/>
            <person name="Dietrich F.S."/>
            <person name="Fargo D.C."/>
            <person name="Farman M.L."/>
            <person name="Gathman A.C."/>
            <person name="Goldberg J."/>
            <person name="Guigo R."/>
            <person name="Hoegger P.J."/>
            <person name="Hooker J.B."/>
            <person name="Huggins A."/>
            <person name="James T.Y."/>
            <person name="Kamada T."/>
            <person name="Kilaru S."/>
            <person name="Kodira C."/>
            <person name="Kues U."/>
            <person name="Kupfer D."/>
            <person name="Kwan H.S."/>
            <person name="Lomsadze A."/>
            <person name="Li W."/>
            <person name="Lilly W.W."/>
            <person name="Ma L.J."/>
            <person name="Mackey A.J."/>
            <person name="Manning G."/>
            <person name="Martin F."/>
            <person name="Muraguchi H."/>
            <person name="Natvig D.O."/>
            <person name="Palmerini H."/>
            <person name="Ramesh M.A."/>
            <person name="Rehmeyer C.J."/>
            <person name="Roe B.A."/>
            <person name="Shenoy N."/>
            <person name="Stanke M."/>
            <person name="Ter-Hovhannisyan V."/>
            <person name="Tunlid A."/>
            <person name="Velagapudi R."/>
            <person name="Vision T.J."/>
            <person name="Zeng Q."/>
            <person name="Zolan M.E."/>
            <person name="Pukkila P.J."/>
        </authorList>
    </citation>
    <scope>NUCLEOTIDE SEQUENCE [LARGE SCALE GENOMIC DNA]</scope>
    <source>
        <strain evidence="4">Okayama-7 / 130 / ATCC MYA-4618 / FGSC 9003</strain>
    </source>
</reference>
<dbReference type="VEuPathDB" id="FungiDB:CC1G_11096"/>
<feature type="compositionally biased region" description="Low complexity" evidence="1">
    <location>
        <begin position="55"/>
        <end position="70"/>
    </location>
</feature>
<proteinExistence type="predicted"/>
<sequence>MEQRSEIEVEASQAVKSLRSKFEQLAASGSGANNNGNSNNSSGSNNASPAINGESSTPSSSIESSSSAKSLRSKFDQLAVGSSSSSGNGRAGNGMAYQPQLKDAVQTISPTSTGALNAYDSSSSSSSEPTYNQKSLRSKFEQLAAGSSTSSGTSTAGSSGTSSNSSSSIFKGTPAIQAVTPTYTSSLNSNDSASETSNNQSDSAKAAALKRPPPPPPPSRNSKLQNKRSLSPMPSVVTPSPLTRPVPLPPSSLLTGTGEIASALKPVKPLSDKPPVPPRPSTMSTFQYATPEASPVPSDDETAGVVVPDADSERSSRLSAYPPPPRHRASLSPNLQSIDGLPATTCTPPPPPLPTRRSPMQNESPLPRSPPPSRTNSQFRPPPPPSPRLETMGLALTVPDQPVPSPMERRPVGSSKLPPPPTRTVAIGAVPTPVRPVSAESSDEEDEEDRLLDQLPDFSTSSRRPPILSFRPGYPEPRIPYHPHTGCVIAAGPHVVVADEKKLKVYNLEASETLVHSVEMKEFGLKDTKISCMEFRPCANKANRGYLVWMGTEKGSIVEFDIRKGTVTSMKPSAHLHSITYIFRHGRSMVTLDESGKALIFSPDPEHPDIDINLKDSQPRAIRTTDKQEFVKLLDGKLWTSGKLEYHGTSSHGTSRTFPVVRVFDIFSPGNSAKSVLASEHCGKVTSGTIMPSRPDYAYLGHEEGFVSVWNLNTEDGWPKCEEVVKVAGSDVMSLEGVNDKLWAGGRGGMITAYDVSSTPWTVTNSWVAHPGLPVMKLFVNHYAIDMGRRMCVVSLGRDECVRFWDGFLSLDWVDNELIKNEGSFSTFHDITLLMLTFNISASRPDALNTDPGNQEFFNEFFASVDQPPDILTFSFQEVVDLENRRILTKSVFLMTTGKKGDALSDRVTGNYKRWYDRLVLALKTQYGPMGLEYDMVAVESLVGLFSCTFVKKSSPPLMLKDIAMTFVKTGFGGKYGNKGAIISRLVVGDSSFCFVNCHLAAGQHSVRRRHADITTFIENNTLFPSSSNELTYVGGGDGTMILDHEFVLWNGDLNYRIDLRREAALSAIKLGDFALLRAHDQLLREMKTNRGFRLRGFNEGPLNFAPTYKYDPRSHEYDTSEKRRTPSWCDRILWRSRVPGRMKQLHYKRYDDVTVSDHRPVSAAFRVTTKMIQGEARARSKAIVEVAWADESERLLEFARAFYVREALL</sequence>
<dbReference type="GO" id="GO:0004439">
    <property type="term" value="F:phosphatidylinositol-4,5-bisphosphate 5-phosphatase activity"/>
    <property type="evidence" value="ECO:0007669"/>
    <property type="project" value="TreeGrafter"/>
</dbReference>
<dbReference type="KEGG" id="cci:CC1G_11096"/>
<accession>A8P7N3</accession>
<feature type="domain" description="Inositol polyphosphate-related phosphatase" evidence="2">
    <location>
        <begin position="829"/>
        <end position="1174"/>
    </location>
</feature>
<dbReference type="InterPro" id="IPR046985">
    <property type="entry name" value="IP5"/>
</dbReference>
<protein>
    <submittedName>
        <fullName evidence="3">Type I inositol-1,4,5-trisphosphate 5-phosphatase 11</fullName>
    </submittedName>
</protein>
<dbReference type="InParanoid" id="A8P7N3"/>
<dbReference type="SMART" id="SM00128">
    <property type="entry name" value="IPPc"/>
    <property type="match status" value="1"/>
</dbReference>
<dbReference type="FunCoup" id="A8P7N3">
    <property type="interactions" value="42"/>
</dbReference>
<comment type="caution">
    <text evidence="3">The sequence shown here is derived from an EMBL/GenBank/DDBJ whole genome shotgun (WGS) entry which is preliminary data.</text>
</comment>
<organism evidence="3 4">
    <name type="scientific">Coprinopsis cinerea (strain Okayama-7 / 130 / ATCC MYA-4618 / FGSC 9003)</name>
    <name type="common">Inky cap fungus</name>
    <name type="synonym">Hormographiella aspergillata</name>
    <dbReference type="NCBI Taxonomy" id="240176"/>
    <lineage>
        <taxon>Eukaryota</taxon>
        <taxon>Fungi</taxon>
        <taxon>Dikarya</taxon>
        <taxon>Basidiomycota</taxon>
        <taxon>Agaricomycotina</taxon>
        <taxon>Agaricomycetes</taxon>
        <taxon>Agaricomycetidae</taxon>
        <taxon>Agaricales</taxon>
        <taxon>Agaricineae</taxon>
        <taxon>Psathyrellaceae</taxon>
        <taxon>Coprinopsis</taxon>
    </lineage>
</organism>
<feature type="compositionally biased region" description="Low complexity" evidence="1">
    <location>
        <begin position="144"/>
        <end position="168"/>
    </location>
</feature>
<dbReference type="GeneID" id="6016010"/>
<dbReference type="Gene3D" id="2.130.10.10">
    <property type="entry name" value="YVTN repeat-like/Quinoprotein amine dehydrogenase"/>
    <property type="match status" value="1"/>
</dbReference>
<dbReference type="PANTHER" id="PTHR11200:SF240">
    <property type="entry name" value="INOSITOL POLYPHOSPHATE 5-PHOSPHATASE C9G1.10C-RELATED"/>
    <property type="match status" value="1"/>
</dbReference>
<dbReference type="Pfam" id="PF22669">
    <property type="entry name" value="Exo_endo_phos2"/>
    <property type="match status" value="1"/>
</dbReference>
<dbReference type="AlphaFoldDB" id="A8P7N3"/>
<evidence type="ECO:0000256" key="1">
    <source>
        <dbReference type="SAM" id="MobiDB-lite"/>
    </source>
</evidence>
<gene>
    <name evidence="3" type="ORF">CC1G_11096</name>
</gene>
<evidence type="ECO:0000259" key="2">
    <source>
        <dbReference type="SMART" id="SM00128"/>
    </source>
</evidence>
<dbReference type="OrthoDB" id="2248459at2759"/>
<dbReference type="GO" id="GO:0046856">
    <property type="term" value="P:phosphatidylinositol dephosphorylation"/>
    <property type="evidence" value="ECO:0007669"/>
    <property type="project" value="InterPro"/>
</dbReference>
<dbReference type="InterPro" id="IPR000300">
    <property type="entry name" value="IPPc"/>
</dbReference>
<feature type="region of interest" description="Disordered" evidence="1">
    <location>
        <begin position="26"/>
        <end position="427"/>
    </location>
</feature>
<feature type="compositionally biased region" description="Polar residues" evidence="1">
    <location>
        <begin position="179"/>
        <end position="203"/>
    </location>
</feature>
<dbReference type="InterPro" id="IPR036322">
    <property type="entry name" value="WD40_repeat_dom_sf"/>
</dbReference>
<dbReference type="SUPFAM" id="SSF56219">
    <property type="entry name" value="DNase I-like"/>
    <property type="match status" value="1"/>
</dbReference>
<dbReference type="SUPFAM" id="SSF50978">
    <property type="entry name" value="WD40 repeat-like"/>
    <property type="match status" value="1"/>
</dbReference>
<dbReference type="STRING" id="240176.A8P7N3"/>
<dbReference type="InterPro" id="IPR036691">
    <property type="entry name" value="Endo/exonu/phosph_ase_sf"/>
</dbReference>
<evidence type="ECO:0000313" key="3">
    <source>
        <dbReference type="EMBL" id="EAU82410.2"/>
    </source>
</evidence>
<feature type="compositionally biased region" description="Polar residues" evidence="1">
    <location>
        <begin position="106"/>
        <end position="115"/>
    </location>
</feature>
<feature type="compositionally biased region" description="Polar residues" evidence="1">
    <location>
        <begin position="220"/>
        <end position="229"/>
    </location>
</feature>
<dbReference type="HOGENOM" id="CLU_002027_0_0_1"/>
<dbReference type="OMA" id="CVFVKHK"/>
<feature type="compositionally biased region" description="Low complexity" evidence="1">
    <location>
        <begin position="26"/>
        <end position="48"/>
    </location>
</feature>
<name>A8P7N3_COPC7</name>